<dbReference type="RefSeq" id="WP_183348356.1">
    <property type="nucleotide sequence ID" value="NZ_JACHEO010000002.1"/>
</dbReference>
<name>A0A840UQ77_9BACT</name>
<keyword evidence="2" id="KW-1185">Reference proteome</keyword>
<dbReference type="AlphaFoldDB" id="A0A840UQ77"/>
<reference evidence="1 2" key="1">
    <citation type="submission" date="2020-08" db="EMBL/GenBank/DDBJ databases">
        <title>Genomic Encyclopedia of Type Strains, Phase IV (KMG-IV): sequencing the most valuable type-strain genomes for metagenomic binning, comparative biology and taxonomic classification.</title>
        <authorList>
            <person name="Goeker M."/>
        </authorList>
    </citation>
    <scope>NUCLEOTIDE SEQUENCE [LARGE SCALE GENOMIC DNA]</scope>
    <source>
        <strain evidence="1 2">DSM 28570</strain>
    </source>
</reference>
<accession>A0A840UQ77</accession>
<dbReference type="InterPro" id="IPR035093">
    <property type="entry name" value="RelE/ParE_toxin_dom_sf"/>
</dbReference>
<protein>
    <submittedName>
        <fullName evidence="1">Proteic killer suppression protein</fullName>
    </submittedName>
</protein>
<dbReference type="InterPro" id="IPR007711">
    <property type="entry name" value="HigB-1"/>
</dbReference>
<comment type="caution">
    <text evidence="1">The sequence shown here is derived from an EMBL/GenBank/DDBJ whole genome shotgun (WGS) entry which is preliminary data.</text>
</comment>
<gene>
    <name evidence="1" type="ORF">HNQ81_000706</name>
</gene>
<dbReference type="PANTHER" id="PTHR40266">
    <property type="entry name" value="TOXIN HIGB-1"/>
    <property type="match status" value="1"/>
</dbReference>
<sequence>MIKSFRCRDTQALFEGKRVRKFESCSAQAEKRLQILDNAKTIHDLMALPSNRFEALTGDRGGRYSIRVNHQWRVCFEWKDVDAYNVEIVDYL</sequence>
<proteinExistence type="predicted"/>
<organism evidence="1 2">
    <name type="scientific">Desulfoprunum benzoelyticum</name>
    <dbReference type="NCBI Taxonomy" id="1506996"/>
    <lineage>
        <taxon>Bacteria</taxon>
        <taxon>Pseudomonadati</taxon>
        <taxon>Thermodesulfobacteriota</taxon>
        <taxon>Desulfobulbia</taxon>
        <taxon>Desulfobulbales</taxon>
        <taxon>Desulfobulbaceae</taxon>
        <taxon>Desulfoprunum</taxon>
    </lineage>
</organism>
<dbReference type="PANTHER" id="PTHR40266:SF2">
    <property type="entry name" value="TOXIN HIGB-1"/>
    <property type="match status" value="1"/>
</dbReference>
<dbReference type="Gene3D" id="3.30.2310.20">
    <property type="entry name" value="RelE-like"/>
    <property type="match status" value="1"/>
</dbReference>
<dbReference type="Proteomes" id="UP000539642">
    <property type="component" value="Unassembled WGS sequence"/>
</dbReference>
<evidence type="ECO:0000313" key="2">
    <source>
        <dbReference type="Proteomes" id="UP000539642"/>
    </source>
</evidence>
<evidence type="ECO:0000313" key="1">
    <source>
        <dbReference type="EMBL" id="MBB5346996.1"/>
    </source>
</evidence>
<dbReference type="SUPFAM" id="SSF143011">
    <property type="entry name" value="RelE-like"/>
    <property type="match status" value="1"/>
</dbReference>
<dbReference type="EMBL" id="JACHEO010000002">
    <property type="protein sequence ID" value="MBB5346996.1"/>
    <property type="molecule type" value="Genomic_DNA"/>
</dbReference>
<dbReference type="Pfam" id="PF05015">
    <property type="entry name" value="HigB-like_toxin"/>
    <property type="match status" value="1"/>
</dbReference>